<dbReference type="EMBL" id="QZRB01000009">
    <property type="protein sequence ID" value="MVD23307.1"/>
    <property type="molecule type" value="Genomic_DNA"/>
</dbReference>
<name>A0A2V4NH59_VIBCL</name>
<evidence type="ECO:0000313" key="3">
    <source>
        <dbReference type="EMBL" id="MVD23307.1"/>
    </source>
</evidence>
<reference evidence="4 7" key="1">
    <citation type="journal article" date="2017" name="Emerg. Infect. Dis.">
        <title>Carbapenemase VCC-1-Producing Vibrio cholerae in Coastal Waters of Germany.</title>
        <authorList>
            <person name="Hammerl J.A."/>
            <person name="Jackel C."/>
            <person name="Bortolaia V."/>
            <person name="Schwartz K."/>
            <person name="Bier N."/>
            <person name="Hendriksen R.S."/>
            <person name="Guerra B."/>
            <person name="Strauch E."/>
        </authorList>
    </citation>
    <scope>NUCLEOTIDE SEQUENCE [LARGE SCALE GENOMIC DNA]</scope>
    <source>
        <strain evidence="4 7">VN-2825</strain>
    </source>
</reference>
<accession>A0A2V4NH59</accession>
<dbReference type="Proteomes" id="UP000266701">
    <property type="component" value="Unassembled WGS sequence"/>
</dbReference>
<keyword evidence="1" id="KW-0472">Membrane</keyword>
<evidence type="ECO:0000313" key="5">
    <source>
        <dbReference type="EMBL" id="TQP17888.1"/>
    </source>
</evidence>
<reference evidence="3 11" key="2">
    <citation type="submission" date="2018-09" db="EMBL/GenBank/DDBJ databases">
        <title>Genomic epidemiology reveals two lineages of Vibrio cholerae that can cause global cholera epidemics despite absence of cholera toxin gene.</title>
        <authorList>
            <person name="Wang H."/>
            <person name="Zen W."/>
            <person name="Yu H."/>
            <person name="Zhang W."/>
            <person name="Pan J."/>
            <person name="Yang C."/>
            <person name="Cui Y."/>
        </authorList>
    </citation>
    <scope>NUCLEOTIDE SEQUENCE [LARGE SCALE GENOMIC DNA]</scope>
    <source>
        <strain evidence="3 11">00-1_S85</strain>
    </source>
</reference>
<evidence type="ECO:0000256" key="1">
    <source>
        <dbReference type="SAM" id="Phobius"/>
    </source>
</evidence>
<evidence type="ECO:0000313" key="8">
    <source>
        <dbReference type="Proteomes" id="UP000319979"/>
    </source>
</evidence>
<reference evidence="5 8" key="4">
    <citation type="submission" date="2019-07" db="EMBL/GenBank/DDBJ databases">
        <title>Phenotypic and genotypic antimicrobial resistance traits of Vibrio cholerae non-O1/non-O139 isolated from a large Austrian lake frequently associated with cases of infection.</title>
        <authorList>
            <person name="Lepuschitz S."/>
            <person name="Baron S."/>
            <person name="Larvor E."/>
            <person name="Granier S."/>
            <person name="Pretzer C."/>
            <person name="Mach R.L."/>
            <person name="Farnleitner A.H."/>
            <person name="Ruppitsch W."/>
            <person name="Pleininger S."/>
            <person name="Indra A."/>
            <person name="Kirschner A.K.T."/>
        </authorList>
    </citation>
    <scope>NUCLEOTIDE SEQUENCE [LARGE SCALE GENOMIC DNA]</scope>
    <source>
        <strain evidence="5 8">A12JL36W90</strain>
    </source>
</reference>
<comment type="caution">
    <text evidence="3">The sequence shown here is derived from an EMBL/GenBank/DDBJ whole genome shotgun (WGS) entry which is preliminary data.</text>
</comment>
<dbReference type="Proteomes" id="UP000319979">
    <property type="component" value="Unassembled WGS sequence"/>
</dbReference>
<evidence type="ECO:0000313" key="10">
    <source>
        <dbReference type="Proteomes" id="UP000323819"/>
    </source>
</evidence>
<dbReference type="Proteomes" id="UP000323225">
    <property type="component" value="Unassembled WGS sequence"/>
</dbReference>
<dbReference type="AlphaFoldDB" id="A0A2V4NH59"/>
<reference evidence="2 9" key="5">
    <citation type="submission" date="2019-09" db="EMBL/GenBank/DDBJ databases">
        <authorList>
            <person name="Kritzky A."/>
            <person name="Schelkanova E.Y."/>
            <person name="Alkhova Z.V."/>
            <person name="Smirnova N.I."/>
        </authorList>
    </citation>
    <scope>NUCLEOTIDE SEQUENCE [LARGE SCALE GENOMIC DNA]</scope>
    <source>
        <strain evidence="2 9">M1526</strain>
    </source>
</reference>
<gene>
    <name evidence="4" type="ORF">BC353_05355</name>
    <name evidence="3" type="ORF">D6U24_08055</name>
    <name evidence="2" type="ORF">F0M16_13085</name>
    <name evidence="5" type="ORF">FLM02_01410</name>
    <name evidence="6" type="ORF">FXF03_17020</name>
</gene>
<evidence type="ECO:0000313" key="2">
    <source>
        <dbReference type="EMBL" id="KAA1254336.1"/>
    </source>
</evidence>
<evidence type="ECO:0000313" key="6">
    <source>
        <dbReference type="EMBL" id="TXX64521.1"/>
    </source>
</evidence>
<feature type="transmembrane region" description="Helical" evidence="1">
    <location>
        <begin position="15"/>
        <end position="34"/>
    </location>
</feature>
<reference evidence="6 10" key="3">
    <citation type="submission" date="2019-06" db="EMBL/GenBank/DDBJ databases">
        <title>Vibrio cholerae phylogeny based on whole-genome sequencing reveals genetic diversity and population strucutre.</title>
        <authorList>
            <person name="Zhiqiu Y."/>
            <person name="Bin L."/>
            <person name="Lingyan J."/>
        </authorList>
    </citation>
    <scope>NUCLEOTIDE SEQUENCE [LARGE SCALE GENOMIC DNA]</scope>
    <source>
        <strain evidence="6 10">N2814</strain>
    </source>
</reference>
<protein>
    <submittedName>
        <fullName evidence="3">Uncharacterized protein</fullName>
    </submittedName>
</protein>
<proteinExistence type="predicted"/>
<evidence type="ECO:0000313" key="9">
    <source>
        <dbReference type="Proteomes" id="UP000323225"/>
    </source>
</evidence>
<dbReference type="PROSITE" id="PS51257">
    <property type="entry name" value="PROKAR_LIPOPROTEIN"/>
    <property type="match status" value="1"/>
</dbReference>
<dbReference type="Proteomes" id="UP000323819">
    <property type="component" value="Unassembled WGS sequence"/>
</dbReference>
<keyword evidence="1" id="KW-1133">Transmembrane helix</keyword>
<dbReference type="Proteomes" id="UP000471242">
    <property type="component" value="Unassembled WGS sequence"/>
</dbReference>
<evidence type="ECO:0000313" key="4">
    <source>
        <dbReference type="EMBL" id="RGP83937.1"/>
    </source>
</evidence>
<keyword evidence="1" id="KW-0812">Transmembrane</keyword>
<dbReference type="EMBL" id="MCBA01000177">
    <property type="protein sequence ID" value="RGP83937.1"/>
    <property type="molecule type" value="Genomic_DNA"/>
</dbReference>
<evidence type="ECO:0000313" key="11">
    <source>
        <dbReference type="Proteomes" id="UP000471242"/>
    </source>
</evidence>
<evidence type="ECO:0000313" key="7">
    <source>
        <dbReference type="Proteomes" id="UP000266701"/>
    </source>
</evidence>
<dbReference type="EMBL" id="VIOS01000005">
    <property type="protein sequence ID" value="TQP17888.1"/>
    <property type="molecule type" value="Genomic_DNA"/>
</dbReference>
<organism evidence="3 11">
    <name type="scientific">Vibrio cholerae</name>
    <dbReference type="NCBI Taxonomy" id="666"/>
    <lineage>
        <taxon>Bacteria</taxon>
        <taxon>Pseudomonadati</taxon>
        <taxon>Pseudomonadota</taxon>
        <taxon>Gammaproteobacteria</taxon>
        <taxon>Vibrionales</taxon>
        <taxon>Vibrionaceae</taxon>
        <taxon>Vibrio</taxon>
    </lineage>
</organism>
<dbReference type="EMBL" id="VSIJ01000036">
    <property type="protein sequence ID" value="TXX64521.1"/>
    <property type="molecule type" value="Genomic_DNA"/>
</dbReference>
<sequence length="69" mass="7656">MVKSNFRLKKPQSGAFLLIPASPLVISACFIFSFKIKKQTVYAQLLKLQKIAKAIDKILTSLSSNTKSL</sequence>
<dbReference type="EMBL" id="VUAA01000013">
    <property type="protein sequence ID" value="KAA1254336.1"/>
    <property type="molecule type" value="Genomic_DNA"/>
</dbReference>